<keyword evidence="3 9" id="KW-0028">Amino-acid biosynthesis</keyword>
<dbReference type="InterPro" id="IPR036393">
    <property type="entry name" value="AceGlu_kinase-like_sf"/>
</dbReference>
<evidence type="ECO:0000256" key="9">
    <source>
        <dbReference type="HAMAP-Rule" id="MF_00082"/>
    </source>
</evidence>
<keyword evidence="6 9" id="KW-0418">Kinase</keyword>
<feature type="site" description="Transition state stabilizer" evidence="9">
    <location>
        <position position="7"/>
    </location>
</feature>
<feature type="domain" description="Aspartate/glutamate/uridylate kinase" evidence="10">
    <location>
        <begin position="3"/>
        <end position="235"/>
    </location>
</feature>
<dbReference type="PIRSF" id="PIRSF000728">
    <property type="entry name" value="NAGK"/>
    <property type="match status" value="1"/>
</dbReference>
<sequence length="250" mass="27156">MGIIVIKIGGVASHQLSAFFFQQLKNWRQAGKKIVLIHGGGRYVSEMLEKLQIPIQKKDGLRVTTKETLEVTKMVLIGQVQPCITSFLQANQLPAIGLNASDGHLLTGKFLSKETYGLVGKVAAVQTDVLHDLLEKDYIPVIAPLGLLEKTEDQWLNINADAVACEVAAALKAEALYLLTDVPGIQHQNKWLEELSIHQIEGLKQAESLSGGMLPKVESAMQAVLSGVKQVIITNELENQGTRMKGVTAG</sequence>
<dbReference type="OrthoDB" id="9803155at2"/>
<evidence type="ECO:0000313" key="11">
    <source>
        <dbReference type="EMBL" id="RSU06984.1"/>
    </source>
</evidence>
<feature type="site" description="Transition state stabilizer" evidence="9">
    <location>
        <position position="216"/>
    </location>
</feature>
<dbReference type="SUPFAM" id="SSF53633">
    <property type="entry name" value="Carbamate kinase-like"/>
    <property type="match status" value="1"/>
</dbReference>
<evidence type="ECO:0000256" key="3">
    <source>
        <dbReference type="ARBA" id="ARBA00022605"/>
    </source>
</evidence>
<evidence type="ECO:0000256" key="8">
    <source>
        <dbReference type="ARBA" id="ARBA00048141"/>
    </source>
</evidence>
<dbReference type="InterPro" id="IPR001057">
    <property type="entry name" value="Glu/AcGlu_kinase"/>
</dbReference>
<comment type="similarity">
    <text evidence="9">Belongs to the acetylglutamate kinase family. ArgB subfamily.</text>
</comment>
<keyword evidence="4 9" id="KW-0808">Transferase</keyword>
<evidence type="ECO:0000256" key="5">
    <source>
        <dbReference type="ARBA" id="ARBA00022741"/>
    </source>
</evidence>
<keyword evidence="9" id="KW-0963">Cytoplasm</keyword>
<evidence type="ECO:0000256" key="4">
    <source>
        <dbReference type="ARBA" id="ARBA00022679"/>
    </source>
</evidence>
<dbReference type="Proteomes" id="UP000288669">
    <property type="component" value="Unassembled WGS sequence"/>
</dbReference>
<comment type="function">
    <text evidence="9">Catalyzes the ATP-dependent phosphorylation of N-acetyl-L-glutamate.</text>
</comment>
<evidence type="ECO:0000256" key="7">
    <source>
        <dbReference type="ARBA" id="ARBA00022840"/>
    </source>
</evidence>
<feature type="binding site" evidence="9">
    <location>
        <begin position="40"/>
        <end position="41"/>
    </location>
    <ligand>
        <name>substrate</name>
    </ligand>
</feature>
<evidence type="ECO:0000259" key="10">
    <source>
        <dbReference type="Pfam" id="PF00696"/>
    </source>
</evidence>
<evidence type="ECO:0000256" key="1">
    <source>
        <dbReference type="ARBA" id="ARBA00004828"/>
    </source>
</evidence>
<dbReference type="CDD" id="cd04238">
    <property type="entry name" value="AAK_NAGK-like"/>
    <property type="match status" value="1"/>
</dbReference>
<evidence type="ECO:0000256" key="2">
    <source>
        <dbReference type="ARBA" id="ARBA00022571"/>
    </source>
</evidence>
<dbReference type="HAMAP" id="MF_00082">
    <property type="entry name" value="ArgB"/>
    <property type="match status" value="1"/>
</dbReference>
<name>A0A430AGK0_9ENTE</name>
<dbReference type="NCBIfam" id="TIGR00761">
    <property type="entry name" value="argB"/>
    <property type="match status" value="1"/>
</dbReference>
<feature type="binding site" evidence="9">
    <location>
        <position position="157"/>
    </location>
    <ligand>
        <name>substrate</name>
    </ligand>
</feature>
<comment type="caution">
    <text evidence="11">The sequence shown here is derived from an EMBL/GenBank/DDBJ whole genome shotgun (WGS) entry which is preliminary data.</text>
</comment>
<accession>A0A430AGK0</accession>
<keyword evidence="5 9" id="KW-0547">Nucleotide-binding</keyword>
<dbReference type="GO" id="GO:0003991">
    <property type="term" value="F:acetylglutamate kinase activity"/>
    <property type="evidence" value="ECO:0007669"/>
    <property type="project" value="UniProtKB-UniRule"/>
</dbReference>
<dbReference type="UniPathway" id="UPA00068">
    <property type="reaction ID" value="UER00107"/>
</dbReference>
<comment type="pathway">
    <text evidence="1 9">Amino-acid biosynthesis; L-arginine biosynthesis; N(2)-acetyl-L-ornithine from L-glutamate: step 2/4.</text>
</comment>
<keyword evidence="2 9" id="KW-0055">Arginine biosynthesis</keyword>
<keyword evidence="7 9" id="KW-0067">ATP-binding</keyword>
<dbReference type="EMBL" id="NGJZ01000002">
    <property type="protein sequence ID" value="RSU06984.1"/>
    <property type="molecule type" value="Genomic_DNA"/>
</dbReference>
<organism evidence="11 12">
    <name type="scientific">Vagococcus entomophilus</name>
    <dbReference type="NCBI Taxonomy" id="1160095"/>
    <lineage>
        <taxon>Bacteria</taxon>
        <taxon>Bacillati</taxon>
        <taxon>Bacillota</taxon>
        <taxon>Bacilli</taxon>
        <taxon>Lactobacillales</taxon>
        <taxon>Enterococcaceae</taxon>
        <taxon>Vagococcus</taxon>
    </lineage>
</organism>
<comment type="catalytic activity">
    <reaction evidence="8 9">
        <text>N-acetyl-L-glutamate + ATP = N-acetyl-L-glutamyl 5-phosphate + ADP</text>
        <dbReference type="Rhea" id="RHEA:14629"/>
        <dbReference type="ChEBI" id="CHEBI:30616"/>
        <dbReference type="ChEBI" id="CHEBI:44337"/>
        <dbReference type="ChEBI" id="CHEBI:57936"/>
        <dbReference type="ChEBI" id="CHEBI:456216"/>
        <dbReference type="EC" id="2.7.2.8"/>
    </reaction>
</comment>
<dbReference type="PRINTS" id="PR00474">
    <property type="entry name" value="GLU5KINASE"/>
</dbReference>
<keyword evidence="12" id="KW-1185">Reference proteome</keyword>
<proteinExistence type="inferred from homology"/>
<dbReference type="InterPro" id="IPR001048">
    <property type="entry name" value="Asp/Glu/Uridylate_kinase"/>
</dbReference>
<dbReference type="Pfam" id="PF00696">
    <property type="entry name" value="AA_kinase"/>
    <property type="match status" value="1"/>
</dbReference>
<evidence type="ECO:0000256" key="6">
    <source>
        <dbReference type="ARBA" id="ARBA00022777"/>
    </source>
</evidence>
<feature type="binding site" evidence="9">
    <location>
        <position position="62"/>
    </location>
    <ligand>
        <name>substrate</name>
    </ligand>
</feature>
<dbReference type="EC" id="2.7.2.8" evidence="9"/>
<dbReference type="GO" id="GO:0042450">
    <property type="term" value="P:L-arginine biosynthetic process via ornithine"/>
    <property type="evidence" value="ECO:0007669"/>
    <property type="project" value="UniProtKB-UniRule"/>
</dbReference>
<evidence type="ECO:0000313" key="12">
    <source>
        <dbReference type="Proteomes" id="UP000288669"/>
    </source>
</evidence>
<reference evidence="11 12" key="1">
    <citation type="submission" date="2017-05" db="EMBL/GenBank/DDBJ databases">
        <title>Vagococcus spp. assemblies.</title>
        <authorList>
            <person name="Gulvik C.A."/>
        </authorList>
    </citation>
    <scope>NUCLEOTIDE SEQUENCE [LARGE SCALE GENOMIC DNA]</scope>
    <source>
        <strain evidence="11 12">DSM 24756</strain>
    </source>
</reference>
<dbReference type="Gene3D" id="3.40.1160.10">
    <property type="entry name" value="Acetylglutamate kinase-like"/>
    <property type="match status" value="1"/>
</dbReference>
<dbReference type="RefSeq" id="WP_126824219.1">
    <property type="nucleotide sequence ID" value="NZ_JBHLWU010000002.1"/>
</dbReference>
<dbReference type="PANTHER" id="PTHR23342">
    <property type="entry name" value="N-ACETYLGLUTAMATE SYNTHASE"/>
    <property type="match status" value="1"/>
</dbReference>
<dbReference type="GO" id="GO:0005737">
    <property type="term" value="C:cytoplasm"/>
    <property type="evidence" value="ECO:0007669"/>
    <property type="project" value="UniProtKB-SubCell"/>
</dbReference>
<comment type="subcellular location">
    <subcellularLocation>
        <location evidence="9">Cytoplasm</location>
    </subcellularLocation>
</comment>
<dbReference type="PANTHER" id="PTHR23342:SF0">
    <property type="entry name" value="N-ACETYLGLUTAMATE SYNTHASE, MITOCHONDRIAL"/>
    <property type="match status" value="1"/>
</dbReference>
<protein>
    <recommendedName>
        <fullName evidence="9">Acetylglutamate kinase</fullName>
        <ecNumber evidence="9">2.7.2.8</ecNumber>
    </recommendedName>
    <alternativeName>
        <fullName evidence="9">N-acetyl-L-glutamate 5-phosphotransferase</fullName>
    </alternativeName>
    <alternativeName>
        <fullName evidence="9">NAG kinase</fullName>
        <shortName evidence="9">NAGK</shortName>
    </alternativeName>
</protein>
<gene>
    <name evidence="9" type="primary">argB</name>
    <name evidence="11" type="ORF">CBF30_06905</name>
</gene>
<dbReference type="InterPro" id="IPR037528">
    <property type="entry name" value="ArgB"/>
</dbReference>
<dbReference type="AlphaFoldDB" id="A0A430AGK0"/>
<dbReference type="InterPro" id="IPR004662">
    <property type="entry name" value="AcgluKinase_fam"/>
</dbReference>
<dbReference type="GO" id="GO:0005524">
    <property type="term" value="F:ATP binding"/>
    <property type="evidence" value="ECO:0007669"/>
    <property type="project" value="UniProtKB-UniRule"/>
</dbReference>